<dbReference type="PANTHER" id="PTHR21666:SF270">
    <property type="entry name" value="MUREIN HYDROLASE ACTIVATOR ENVC"/>
    <property type="match status" value="1"/>
</dbReference>
<dbReference type="AlphaFoldDB" id="A0A7S4HUH5"/>
<proteinExistence type="predicted"/>
<dbReference type="InterPro" id="IPR016047">
    <property type="entry name" value="M23ase_b-sheet_dom"/>
</dbReference>
<dbReference type="InterPro" id="IPR011055">
    <property type="entry name" value="Dup_hybrid_motif"/>
</dbReference>
<protein>
    <recommendedName>
        <fullName evidence="1">M23ase beta-sheet core domain-containing protein</fullName>
    </recommendedName>
</protein>
<dbReference type="CDD" id="cd12797">
    <property type="entry name" value="M23_peptidase"/>
    <property type="match status" value="1"/>
</dbReference>
<name>A0A7S4HUH5_9EUKA</name>
<dbReference type="Pfam" id="PF01551">
    <property type="entry name" value="Peptidase_M23"/>
    <property type="match status" value="1"/>
</dbReference>
<organism evidence="2">
    <name type="scientific">Vannella robusta</name>
    <dbReference type="NCBI Taxonomy" id="1487602"/>
    <lineage>
        <taxon>Eukaryota</taxon>
        <taxon>Amoebozoa</taxon>
        <taxon>Discosea</taxon>
        <taxon>Flabellinia</taxon>
        <taxon>Vannellidae</taxon>
        <taxon>Vannella</taxon>
    </lineage>
</organism>
<accession>A0A7S4HUH5</accession>
<reference evidence="2" key="1">
    <citation type="submission" date="2021-01" db="EMBL/GenBank/DDBJ databases">
        <authorList>
            <person name="Corre E."/>
            <person name="Pelletier E."/>
            <person name="Niang G."/>
            <person name="Scheremetjew M."/>
            <person name="Finn R."/>
            <person name="Kale V."/>
            <person name="Holt S."/>
            <person name="Cochrane G."/>
            <person name="Meng A."/>
            <person name="Brown T."/>
            <person name="Cohen L."/>
        </authorList>
    </citation>
    <scope>NUCLEOTIDE SEQUENCE</scope>
    <source>
        <strain evidence="2">DIVA3 518/3/11/1/6</strain>
    </source>
</reference>
<dbReference type="PANTHER" id="PTHR21666">
    <property type="entry name" value="PEPTIDASE-RELATED"/>
    <property type="match status" value="1"/>
</dbReference>
<dbReference type="EMBL" id="HBKP01006580">
    <property type="protein sequence ID" value="CAE2209806.1"/>
    <property type="molecule type" value="Transcribed_RNA"/>
</dbReference>
<gene>
    <name evidence="2" type="ORF">VSP0166_LOCUS4744</name>
</gene>
<dbReference type="SUPFAM" id="SSF51261">
    <property type="entry name" value="Duplicated hybrid motif"/>
    <property type="match status" value="1"/>
</dbReference>
<feature type="domain" description="M23ase beta-sheet core" evidence="1">
    <location>
        <begin position="206"/>
        <end position="307"/>
    </location>
</feature>
<dbReference type="GO" id="GO:0004222">
    <property type="term" value="F:metalloendopeptidase activity"/>
    <property type="evidence" value="ECO:0007669"/>
    <property type="project" value="TreeGrafter"/>
</dbReference>
<evidence type="ECO:0000313" key="2">
    <source>
        <dbReference type="EMBL" id="CAE2209806.1"/>
    </source>
</evidence>
<evidence type="ECO:0000259" key="1">
    <source>
        <dbReference type="Pfam" id="PF01551"/>
    </source>
</evidence>
<dbReference type="Gene3D" id="2.70.70.10">
    <property type="entry name" value="Glucose Permease (Domain IIA)"/>
    <property type="match status" value="1"/>
</dbReference>
<sequence length="337" mass="37461">MPRGRKGKQRKRAVKPRVSQDPSIWHNFVLGSGSGCYVAHGEASWVIESTPFDPEEWDAPDSVPDLSLDPETMLLTAINNTKVFKSYFISFPYGARAKRNQNLKMGETTRDDGTQYNVITLILILNPYQVMDLCILEATCDMSEIELFSDIKELPAGWSFEQLYKPDNIEEREPVGPYVFPIGGNKEILCSQGNHGGFTHFYPQTRYAVDLEAPIGTPILAVADGEVVEIIQSNTVSGIHANNLFKWNSLVLKLDDGNFVEYVHIRTNSSLVSVGDQVTAGQQICETGNVGFCPTPHLHIQFHSTRDPDAPTIPFTFQDIHGNIFCPVAGKTYPPAK</sequence>
<dbReference type="InterPro" id="IPR050570">
    <property type="entry name" value="Cell_wall_metabolism_enzyme"/>
</dbReference>